<evidence type="ECO:0000313" key="1">
    <source>
        <dbReference type="EMBL" id="CAD5218370.1"/>
    </source>
</evidence>
<keyword evidence="2" id="KW-1185">Reference proteome</keyword>
<protein>
    <submittedName>
        <fullName evidence="1">Uncharacterized protein</fullName>
    </submittedName>
</protein>
<proteinExistence type="predicted"/>
<name>A0A811KRP1_9BILA</name>
<dbReference type="Proteomes" id="UP000783686">
    <property type="component" value="Unassembled WGS sequence"/>
</dbReference>
<gene>
    <name evidence="1" type="ORF">BOKJ2_LOCUS7580</name>
</gene>
<organism evidence="1 2">
    <name type="scientific">Bursaphelenchus okinawaensis</name>
    <dbReference type="NCBI Taxonomy" id="465554"/>
    <lineage>
        <taxon>Eukaryota</taxon>
        <taxon>Metazoa</taxon>
        <taxon>Ecdysozoa</taxon>
        <taxon>Nematoda</taxon>
        <taxon>Chromadorea</taxon>
        <taxon>Rhabditida</taxon>
        <taxon>Tylenchina</taxon>
        <taxon>Tylenchomorpha</taxon>
        <taxon>Aphelenchoidea</taxon>
        <taxon>Aphelenchoididae</taxon>
        <taxon>Bursaphelenchus</taxon>
    </lineage>
</organism>
<evidence type="ECO:0000313" key="2">
    <source>
        <dbReference type="Proteomes" id="UP000614601"/>
    </source>
</evidence>
<dbReference type="EMBL" id="CAJFDH010000004">
    <property type="protein sequence ID" value="CAD5218370.1"/>
    <property type="molecule type" value="Genomic_DNA"/>
</dbReference>
<sequence length="305" mass="36317">MKVPKWYKMDYLIWNHVIGNVDDLDTLYNLKLALHKSQTYATLTNLLKSLELKKCCYRNQLKVNEGNLSKTNYKEQEKYPACPAQNQREIFIHLYDFQFLVSFRIPCKNNLRYYMFHDSIVAQFKIQRDNRPVTFFSLFDMNNTQDSSYTLLYANDRLHFLIYQPETDTLVNYQMTEQRMELGLIRVFSETWIHSNGALFDTDSRRLYDCVTDLVHNFDPQGEAVRFECHYDKNANRTLAFEVECEEERYVKIMNGSGAILYSIPLTMYTMIKECNRLYEKSKCYLSKTNSLILCNNKKKDDKPF</sequence>
<dbReference type="Proteomes" id="UP000614601">
    <property type="component" value="Unassembled WGS sequence"/>
</dbReference>
<accession>A0A811KRP1</accession>
<dbReference type="AlphaFoldDB" id="A0A811KRP1"/>
<dbReference type="EMBL" id="CAJFCW020000004">
    <property type="protein sequence ID" value="CAG9110212.1"/>
    <property type="molecule type" value="Genomic_DNA"/>
</dbReference>
<comment type="caution">
    <text evidence="1">The sequence shown here is derived from an EMBL/GenBank/DDBJ whole genome shotgun (WGS) entry which is preliminary data.</text>
</comment>
<reference evidence="1" key="1">
    <citation type="submission" date="2020-09" db="EMBL/GenBank/DDBJ databases">
        <authorList>
            <person name="Kikuchi T."/>
        </authorList>
    </citation>
    <scope>NUCLEOTIDE SEQUENCE</scope>
    <source>
        <strain evidence="1">SH1</strain>
    </source>
</reference>